<reference evidence="2" key="1">
    <citation type="submission" date="2020-08" db="EMBL/GenBank/DDBJ databases">
        <title>Multicomponent nature underlies the extraordinary mechanical properties of spider dragline silk.</title>
        <authorList>
            <person name="Kono N."/>
            <person name="Nakamura H."/>
            <person name="Mori M."/>
            <person name="Yoshida Y."/>
            <person name="Ohtoshi R."/>
            <person name="Malay A.D."/>
            <person name="Moran D.A.P."/>
            <person name="Tomita M."/>
            <person name="Numata K."/>
            <person name="Arakawa K."/>
        </authorList>
    </citation>
    <scope>NUCLEOTIDE SEQUENCE</scope>
</reference>
<evidence type="ECO:0000313" key="3">
    <source>
        <dbReference type="Proteomes" id="UP000886998"/>
    </source>
</evidence>
<feature type="region of interest" description="Disordered" evidence="1">
    <location>
        <begin position="116"/>
        <end position="139"/>
    </location>
</feature>
<feature type="compositionally biased region" description="Polar residues" evidence="1">
    <location>
        <begin position="129"/>
        <end position="139"/>
    </location>
</feature>
<dbReference type="AlphaFoldDB" id="A0A8X7BZB5"/>
<sequence length="301" mass="33466">MATTNNMDLIQNGIINNVQIPSSPSRLVITNEFIYANQQSVRELINLRDSYAIWARKLSIVPATSDEYAVTSEELGKIHTALLAAKERMNLPLFRLPTSIEALDALIKKVEEQRAHLTPVDSTPKETVPSDTTLNSLSKRTLKNLRLKSDKKRLIDDDGFQTPDKRHTAKKIGKKNPSLPPTTSQTSNPTQSPPPPAESSYSEIEDEDAGKSNPTAVGTPKNRIPPIFVKPPDNWCTLISIARQLAPTLIITYSIAANLISRKYYTSSLFKLAGNPITMESRKQQTLVLSSKEAFEKIQFL</sequence>
<gene>
    <name evidence="2" type="ORF">TNIN_321521</name>
</gene>
<dbReference type="EMBL" id="BMAV01007700">
    <property type="protein sequence ID" value="GFY50761.1"/>
    <property type="molecule type" value="Genomic_DNA"/>
</dbReference>
<protein>
    <submittedName>
        <fullName evidence="2">Uncharacterized protein</fullName>
    </submittedName>
</protein>
<keyword evidence="3" id="KW-1185">Reference proteome</keyword>
<evidence type="ECO:0000313" key="2">
    <source>
        <dbReference type="EMBL" id="GFY50761.1"/>
    </source>
</evidence>
<dbReference type="OrthoDB" id="6472484at2759"/>
<dbReference type="Proteomes" id="UP000886998">
    <property type="component" value="Unassembled WGS sequence"/>
</dbReference>
<name>A0A8X7BZB5_9ARAC</name>
<accession>A0A8X7BZB5</accession>
<feature type="region of interest" description="Disordered" evidence="1">
    <location>
        <begin position="154"/>
        <end position="224"/>
    </location>
</feature>
<proteinExistence type="predicted"/>
<feature type="compositionally biased region" description="Low complexity" evidence="1">
    <location>
        <begin position="181"/>
        <end position="190"/>
    </location>
</feature>
<organism evidence="2 3">
    <name type="scientific">Trichonephila inaurata madagascariensis</name>
    <dbReference type="NCBI Taxonomy" id="2747483"/>
    <lineage>
        <taxon>Eukaryota</taxon>
        <taxon>Metazoa</taxon>
        <taxon>Ecdysozoa</taxon>
        <taxon>Arthropoda</taxon>
        <taxon>Chelicerata</taxon>
        <taxon>Arachnida</taxon>
        <taxon>Araneae</taxon>
        <taxon>Araneomorphae</taxon>
        <taxon>Entelegynae</taxon>
        <taxon>Araneoidea</taxon>
        <taxon>Nephilidae</taxon>
        <taxon>Trichonephila</taxon>
        <taxon>Trichonephila inaurata</taxon>
    </lineage>
</organism>
<evidence type="ECO:0000256" key="1">
    <source>
        <dbReference type="SAM" id="MobiDB-lite"/>
    </source>
</evidence>
<comment type="caution">
    <text evidence="2">The sequence shown here is derived from an EMBL/GenBank/DDBJ whole genome shotgun (WGS) entry which is preliminary data.</text>
</comment>